<accession>A0ABW4Z6J0</accession>
<proteinExistence type="predicted"/>
<comment type="caution">
    <text evidence="1">The sequence shown here is derived from an EMBL/GenBank/DDBJ whole genome shotgun (WGS) entry which is preliminary data.</text>
</comment>
<protein>
    <submittedName>
        <fullName evidence="1">Uncharacterized protein</fullName>
    </submittedName>
</protein>
<sequence>MKKSNYQALAEASGSSIACALWSPFLSGDHEWEGHGAMRGLEISVRERGEA</sequence>
<gene>
    <name evidence="1" type="ORF">ACFSW8_01260</name>
</gene>
<keyword evidence="2" id="KW-1185">Reference proteome</keyword>
<name>A0ABW4Z6J0_9BACT</name>
<reference evidence="2" key="1">
    <citation type="journal article" date="2019" name="Int. J. Syst. Evol. Microbiol.">
        <title>The Global Catalogue of Microorganisms (GCM) 10K type strain sequencing project: providing services to taxonomists for standard genome sequencing and annotation.</title>
        <authorList>
            <consortium name="The Broad Institute Genomics Platform"/>
            <consortium name="The Broad Institute Genome Sequencing Center for Infectious Disease"/>
            <person name="Wu L."/>
            <person name="Ma J."/>
        </authorList>
    </citation>
    <scope>NUCLEOTIDE SEQUENCE [LARGE SCALE GENOMIC DNA]</scope>
    <source>
        <strain evidence="2">CCUG 57942</strain>
    </source>
</reference>
<organism evidence="1 2">
    <name type="scientific">Rubritalea tangerina</name>
    <dbReference type="NCBI Taxonomy" id="430798"/>
    <lineage>
        <taxon>Bacteria</taxon>
        <taxon>Pseudomonadati</taxon>
        <taxon>Verrucomicrobiota</taxon>
        <taxon>Verrucomicrobiia</taxon>
        <taxon>Verrucomicrobiales</taxon>
        <taxon>Rubritaleaceae</taxon>
        <taxon>Rubritalea</taxon>
    </lineage>
</organism>
<dbReference type="RefSeq" id="WP_377091109.1">
    <property type="nucleotide sequence ID" value="NZ_JBHSJL010000014.1"/>
</dbReference>
<dbReference type="Proteomes" id="UP001597389">
    <property type="component" value="Unassembled WGS sequence"/>
</dbReference>
<evidence type="ECO:0000313" key="1">
    <source>
        <dbReference type="EMBL" id="MFD2157520.1"/>
    </source>
</evidence>
<dbReference type="EMBL" id="JBHUJB010000006">
    <property type="protein sequence ID" value="MFD2157520.1"/>
    <property type="molecule type" value="Genomic_DNA"/>
</dbReference>
<evidence type="ECO:0000313" key="2">
    <source>
        <dbReference type="Proteomes" id="UP001597389"/>
    </source>
</evidence>